<keyword evidence="2" id="KW-1133">Transmembrane helix</keyword>
<evidence type="ECO:0000313" key="4">
    <source>
        <dbReference type="Proteomes" id="UP001213623"/>
    </source>
</evidence>
<name>A0AAF0J116_9BASI</name>
<feature type="compositionally biased region" description="Basic and acidic residues" evidence="1">
    <location>
        <begin position="61"/>
        <end position="73"/>
    </location>
</feature>
<reference evidence="3" key="1">
    <citation type="submission" date="2023-03" db="EMBL/GenBank/DDBJ databases">
        <title>Mating type loci evolution in Malassezia.</title>
        <authorList>
            <person name="Coelho M.A."/>
        </authorList>
    </citation>
    <scope>NUCLEOTIDE SEQUENCE</scope>
    <source>
        <strain evidence="3">CBS 9557</strain>
    </source>
</reference>
<dbReference type="Proteomes" id="UP001213623">
    <property type="component" value="Chromosome 1"/>
</dbReference>
<protein>
    <submittedName>
        <fullName evidence="3">Uncharacterized protein</fullName>
    </submittedName>
</protein>
<sequence length="164" mass="18053">MPDMSSSAAAERCEERHGAVLSSRDPNPPALEGVNPPVPVMDASGVQVAAPAGLRHRGKHSANEPEPKHHDLTRGVVPPTKPSSSPLAPVVDGVWYVWTYLCAMFGLVLVDQTEFVVMCTCSMLTPVMIYGLIIYGVLLAFYHFPNYTVLAFHRMHYYLTGEHY</sequence>
<organism evidence="3 4">
    <name type="scientific">Malassezia nana</name>
    <dbReference type="NCBI Taxonomy" id="180528"/>
    <lineage>
        <taxon>Eukaryota</taxon>
        <taxon>Fungi</taxon>
        <taxon>Dikarya</taxon>
        <taxon>Basidiomycota</taxon>
        <taxon>Ustilaginomycotina</taxon>
        <taxon>Malasseziomycetes</taxon>
        <taxon>Malasseziales</taxon>
        <taxon>Malasseziaceae</taxon>
        <taxon>Malassezia</taxon>
    </lineage>
</organism>
<keyword evidence="2" id="KW-0472">Membrane</keyword>
<dbReference type="EMBL" id="CP119892">
    <property type="protein sequence ID" value="WFD25479.1"/>
    <property type="molecule type" value="Genomic_DNA"/>
</dbReference>
<feature type="transmembrane region" description="Helical" evidence="2">
    <location>
        <begin position="93"/>
        <end position="110"/>
    </location>
</feature>
<gene>
    <name evidence="3" type="ORF">MNAN1_000439</name>
</gene>
<evidence type="ECO:0000313" key="3">
    <source>
        <dbReference type="EMBL" id="WFD25479.1"/>
    </source>
</evidence>
<keyword evidence="2" id="KW-0812">Transmembrane</keyword>
<evidence type="ECO:0000256" key="1">
    <source>
        <dbReference type="SAM" id="MobiDB-lite"/>
    </source>
</evidence>
<feature type="region of interest" description="Disordered" evidence="1">
    <location>
        <begin position="1"/>
        <end position="41"/>
    </location>
</feature>
<keyword evidence="4" id="KW-1185">Reference proteome</keyword>
<feature type="region of interest" description="Disordered" evidence="1">
    <location>
        <begin position="54"/>
        <end position="86"/>
    </location>
</feature>
<evidence type="ECO:0000256" key="2">
    <source>
        <dbReference type="SAM" id="Phobius"/>
    </source>
</evidence>
<dbReference type="AlphaFoldDB" id="A0AAF0J116"/>
<accession>A0AAF0J116</accession>
<proteinExistence type="predicted"/>
<feature type="transmembrane region" description="Helical" evidence="2">
    <location>
        <begin position="122"/>
        <end position="144"/>
    </location>
</feature>